<evidence type="ECO:0000256" key="1">
    <source>
        <dbReference type="ARBA" id="ARBA00022679"/>
    </source>
</evidence>
<gene>
    <name evidence="6" type="ORF">H480_37420</name>
</gene>
<proteinExistence type="predicted"/>
<protein>
    <submittedName>
        <fullName evidence="6">Modular polyketide synthase</fullName>
    </submittedName>
</protein>
<dbReference type="InterPro" id="IPR049552">
    <property type="entry name" value="PKS_DH_N"/>
</dbReference>
<dbReference type="Pfam" id="PF21089">
    <property type="entry name" value="PKS_DH_N"/>
    <property type="match status" value="1"/>
</dbReference>
<dbReference type="InterPro" id="IPR049900">
    <property type="entry name" value="PKS_mFAS_DH"/>
</dbReference>
<feature type="active site" description="Proton donor; for dehydratase activity" evidence="3">
    <location>
        <position position="564"/>
    </location>
</feature>
<evidence type="ECO:0000259" key="5">
    <source>
        <dbReference type="PROSITE" id="PS52019"/>
    </source>
</evidence>
<feature type="non-terminal residue" evidence="6">
    <location>
        <position position="736"/>
    </location>
</feature>
<keyword evidence="1" id="KW-0808">Transferase</keyword>
<dbReference type="GO" id="GO:0004312">
    <property type="term" value="F:fatty acid synthase activity"/>
    <property type="evidence" value="ECO:0007669"/>
    <property type="project" value="TreeGrafter"/>
</dbReference>
<feature type="region of interest" description="N-terminal hotdog fold" evidence="3">
    <location>
        <begin position="373"/>
        <end position="494"/>
    </location>
</feature>
<dbReference type="PANTHER" id="PTHR43775:SF51">
    <property type="entry name" value="INACTIVE PHENOLPHTHIOCEROL SYNTHESIS POLYKETIDE SYNTHASE TYPE I PKS1-RELATED"/>
    <property type="match status" value="1"/>
</dbReference>
<feature type="region of interest" description="C-terminal hotdog fold" evidence="3">
    <location>
        <begin position="505"/>
        <end position="642"/>
    </location>
</feature>
<dbReference type="SMART" id="SM00827">
    <property type="entry name" value="PKS_AT"/>
    <property type="match status" value="1"/>
</dbReference>
<dbReference type="SUPFAM" id="SSF51735">
    <property type="entry name" value="NAD(P)-binding Rossmann-fold domains"/>
    <property type="match status" value="1"/>
</dbReference>
<dbReference type="Proteomes" id="UP000014139">
    <property type="component" value="Unassembled WGS sequence"/>
</dbReference>
<accession>R1HYL5</accession>
<dbReference type="SUPFAM" id="SSF52151">
    <property type="entry name" value="FabD/lysophospholipase-like"/>
    <property type="match status" value="1"/>
</dbReference>
<dbReference type="Gene3D" id="3.40.366.10">
    <property type="entry name" value="Malonyl-Coenzyme A Acyl Carrier Protein, domain 2"/>
    <property type="match status" value="1"/>
</dbReference>
<dbReference type="AlphaFoldDB" id="R1HYL5"/>
<dbReference type="InterPro" id="IPR020807">
    <property type="entry name" value="PKS_DH"/>
</dbReference>
<dbReference type="Gene3D" id="3.40.50.720">
    <property type="entry name" value="NAD(P)-binding Rossmann-like Domain"/>
    <property type="match status" value="1"/>
</dbReference>
<dbReference type="InterPro" id="IPR001227">
    <property type="entry name" value="Ac_transferase_dom_sf"/>
</dbReference>
<evidence type="ECO:0000256" key="3">
    <source>
        <dbReference type="PROSITE-ProRule" id="PRU01363"/>
    </source>
</evidence>
<dbReference type="InterPro" id="IPR036291">
    <property type="entry name" value="NAD(P)-bd_dom_sf"/>
</dbReference>
<sequence length="736" mass="76627">MDVGFSLATTRARLGRRAVLLGDDVVTGTADPDAVLAVLFTGQGAQRAGMGEGLYERFPVYARAFDEVCAHFPDLRAAFDDAELLDRTEFTQPALFAVEVALFRLVESFGVRPDFVAGHSIGEISAAHVAGVLSLEDACRLVAARASLMQALPAGGAMVSIAAPESEIPLTEGVSIAAVNGPHSVVISGEEAAVLAIAAQFPKTKRLKVSHAFHSPLMDPMLAEFRAVAETLTYHPAQIPVLSNVSGALAEPFTAGYWVRHAREAVRFADGLETLKAAGVGVFLELGPDGVLSALVDGTAVPALRRDRSEERALLSALSTVHVHGVDVDWAAFFPGGRRIDLPTYPFQRERYWPRARTARGDLGAVGMGTLEHPLLGAAVDLAGGEGTVLSGRLSLETHPWLAGHALAGTVLVPGTALLELVVQAGDQVGCAVVDELTFAAPLVLPARGAVTVQVSAGPADAAGRRPIAVHSRSADADWTQHATGSVSPAPLPRESAAEWPPPGAEPVDITGLYPRLAAMGFNYGDAFGGLTRVWRNGTDVYAEVALPEPFDAAGFAVHPALLDAALHPLGLGIVTPDDGSARVPFSFTRAAVHATGATGLRVRLSPAGENAVALTAWDATGAPVVTVGSLLLRAVAAPAETVPGTLFEPVWTPVTADPAAAGEDLVFAPVTGDDVRETTVEVLERLQTWLAEERPGRLVFVTRGAADGDLAAAAAGGLVRSAQSEHPGRFLLVDV</sequence>
<feature type="region of interest" description="Disordered" evidence="4">
    <location>
        <begin position="473"/>
        <end position="503"/>
    </location>
</feature>
<feature type="active site" description="Proton acceptor; for dehydratase activity" evidence="3">
    <location>
        <position position="405"/>
    </location>
</feature>
<dbReference type="Gene3D" id="3.30.70.3290">
    <property type="match status" value="1"/>
</dbReference>
<dbReference type="InterPro" id="IPR016036">
    <property type="entry name" value="Malonyl_transacylase_ACP-bd"/>
</dbReference>
<dbReference type="PANTHER" id="PTHR43775">
    <property type="entry name" value="FATTY ACID SYNTHASE"/>
    <property type="match status" value="1"/>
</dbReference>
<dbReference type="InterPro" id="IPR014043">
    <property type="entry name" value="Acyl_transferase_dom"/>
</dbReference>
<reference evidence="6 7" key="1">
    <citation type="submission" date="2013-02" db="EMBL/GenBank/DDBJ databases">
        <title>Draft genome sequence of Amycolatopsis vancoresmycina strain DSM 44592T.</title>
        <authorList>
            <person name="Kumar S."/>
            <person name="Kaur N."/>
            <person name="Kaur C."/>
            <person name="Raghava G.P.S."/>
            <person name="Mayilraj S."/>
        </authorList>
    </citation>
    <scope>NUCLEOTIDE SEQUENCE [LARGE SCALE GENOMIC DNA]</scope>
    <source>
        <strain evidence="6 7">DSM 44592</strain>
    </source>
</reference>
<comment type="caution">
    <text evidence="6">The sequence shown here is derived from an EMBL/GenBank/DDBJ whole genome shotgun (WGS) entry which is preliminary data.</text>
</comment>
<dbReference type="SMART" id="SM00826">
    <property type="entry name" value="PKS_DH"/>
    <property type="match status" value="1"/>
</dbReference>
<dbReference type="Pfam" id="PF00698">
    <property type="entry name" value="Acyl_transf_1"/>
    <property type="match status" value="1"/>
</dbReference>
<evidence type="ECO:0000256" key="2">
    <source>
        <dbReference type="ARBA" id="ARBA00023315"/>
    </source>
</evidence>
<name>R1HYL5_9PSEU</name>
<dbReference type="InterPro" id="IPR050091">
    <property type="entry name" value="PKS_NRPS_Biosynth_Enz"/>
</dbReference>
<evidence type="ECO:0000256" key="4">
    <source>
        <dbReference type="SAM" id="MobiDB-lite"/>
    </source>
</evidence>
<dbReference type="SUPFAM" id="SSF55048">
    <property type="entry name" value="Probable ACP-binding domain of malonyl-CoA ACP transacylase"/>
    <property type="match status" value="1"/>
</dbReference>
<dbReference type="PROSITE" id="PS52019">
    <property type="entry name" value="PKS_MFAS_DH"/>
    <property type="match status" value="1"/>
</dbReference>
<keyword evidence="2" id="KW-0012">Acyltransferase</keyword>
<dbReference type="Gene3D" id="3.10.129.110">
    <property type="entry name" value="Polyketide synthase dehydratase"/>
    <property type="match status" value="1"/>
</dbReference>
<keyword evidence="7" id="KW-1185">Reference proteome</keyword>
<dbReference type="InterPro" id="IPR016035">
    <property type="entry name" value="Acyl_Trfase/lysoPLipase"/>
</dbReference>
<evidence type="ECO:0000313" key="7">
    <source>
        <dbReference type="Proteomes" id="UP000014139"/>
    </source>
</evidence>
<dbReference type="InterPro" id="IPR042104">
    <property type="entry name" value="PKS_dehydratase_sf"/>
</dbReference>
<organism evidence="6 7">
    <name type="scientific">Amycolatopsis vancoresmycina DSM 44592</name>
    <dbReference type="NCBI Taxonomy" id="1292037"/>
    <lineage>
        <taxon>Bacteria</taxon>
        <taxon>Bacillati</taxon>
        <taxon>Actinomycetota</taxon>
        <taxon>Actinomycetes</taxon>
        <taxon>Pseudonocardiales</taxon>
        <taxon>Pseudonocardiaceae</taxon>
        <taxon>Amycolatopsis</taxon>
    </lineage>
</organism>
<dbReference type="InterPro" id="IPR049551">
    <property type="entry name" value="PKS_DH_C"/>
</dbReference>
<dbReference type="EMBL" id="AOUO01000631">
    <property type="protein sequence ID" value="EOD63359.1"/>
    <property type="molecule type" value="Genomic_DNA"/>
</dbReference>
<feature type="domain" description="PKS/mFAS DH" evidence="5">
    <location>
        <begin position="373"/>
        <end position="642"/>
    </location>
</feature>
<dbReference type="GO" id="GO:0006633">
    <property type="term" value="P:fatty acid biosynthetic process"/>
    <property type="evidence" value="ECO:0007669"/>
    <property type="project" value="TreeGrafter"/>
</dbReference>
<dbReference type="Pfam" id="PF14765">
    <property type="entry name" value="PS-DH"/>
    <property type="match status" value="1"/>
</dbReference>
<evidence type="ECO:0000313" key="6">
    <source>
        <dbReference type="EMBL" id="EOD63359.1"/>
    </source>
</evidence>